<gene>
    <name evidence="1" type="ORF">ZEAMMB73_Zm00001d024368</name>
</gene>
<dbReference type="InParanoid" id="A0A1D6IYY8"/>
<reference evidence="1" key="1">
    <citation type="submission" date="2015-12" db="EMBL/GenBank/DDBJ databases">
        <title>Update maize B73 reference genome by single molecule sequencing technologies.</title>
        <authorList>
            <consortium name="Maize Genome Sequencing Project"/>
            <person name="Ware D."/>
        </authorList>
    </citation>
    <scope>NUCLEOTIDE SEQUENCE</scope>
    <source>
        <tissue evidence="1">Seedling</tissue>
    </source>
</reference>
<dbReference type="PaxDb" id="4577-AC211175.3_FGP006"/>
<accession>A0A1D6IYY8</accession>
<name>A0A1D6IYY8_MAIZE</name>
<protein>
    <submittedName>
        <fullName evidence="1">Uncharacterized protein</fullName>
    </submittedName>
</protein>
<proteinExistence type="predicted"/>
<sequence>MTPLESSRLSLFESFLCILHRSPEFVAIMSRELCVLLTAPASFLPRCRDSGTVAAFPHISTTTSSCS</sequence>
<organism evidence="1">
    <name type="scientific">Zea mays</name>
    <name type="common">Maize</name>
    <dbReference type="NCBI Taxonomy" id="4577"/>
    <lineage>
        <taxon>Eukaryota</taxon>
        <taxon>Viridiplantae</taxon>
        <taxon>Streptophyta</taxon>
        <taxon>Embryophyta</taxon>
        <taxon>Tracheophyta</taxon>
        <taxon>Spermatophyta</taxon>
        <taxon>Magnoliopsida</taxon>
        <taxon>Liliopsida</taxon>
        <taxon>Poales</taxon>
        <taxon>Poaceae</taxon>
        <taxon>PACMAD clade</taxon>
        <taxon>Panicoideae</taxon>
        <taxon>Andropogonodae</taxon>
        <taxon>Andropogoneae</taxon>
        <taxon>Tripsacinae</taxon>
        <taxon>Zea</taxon>
    </lineage>
</organism>
<dbReference type="AlphaFoldDB" id="A0A1D6IYY8"/>
<evidence type="ECO:0000313" key="1">
    <source>
        <dbReference type="EMBL" id="AQK41085.1"/>
    </source>
</evidence>
<dbReference type="EMBL" id="CM000786">
    <property type="protein sequence ID" value="AQK41085.1"/>
    <property type="molecule type" value="Genomic_DNA"/>
</dbReference>